<evidence type="ECO:0000313" key="1">
    <source>
        <dbReference type="EMBL" id="KKN80616.1"/>
    </source>
</evidence>
<gene>
    <name evidence="1" type="ORF">LCGC14_0328350</name>
</gene>
<proteinExistence type="predicted"/>
<protein>
    <submittedName>
        <fullName evidence="1">Uncharacterized protein</fullName>
    </submittedName>
</protein>
<feature type="non-terminal residue" evidence="1">
    <location>
        <position position="253"/>
    </location>
</feature>
<organism evidence="1">
    <name type="scientific">marine sediment metagenome</name>
    <dbReference type="NCBI Taxonomy" id="412755"/>
    <lineage>
        <taxon>unclassified sequences</taxon>
        <taxon>metagenomes</taxon>
        <taxon>ecological metagenomes</taxon>
    </lineage>
</organism>
<accession>A0A0F9W4M9</accession>
<dbReference type="EMBL" id="LAZR01000228">
    <property type="protein sequence ID" value="KKN80616.1"/>
    <property type="molecule type" value="Genomic_DNA"/>
</dbReference>
<comment type="caution">
    <text evidence="1">The sequence shown here is derived from an EMBL/GenBank/DDBJ whole genome shotgun (WGS) entry which is preliminary data.</text>
</comment>
<reference evidence="1" key="1">
    <citation type="journal article" date="2015" name="Nature">
        <title>Complex archaea that bridge the gap between prokaryotes and eukaryotes.</title>
        <authorList>
            <person name="Spang A."/>
            <person name="Saw J.H."/>
            <person name="Jorgensen S.L."/>
            <person name="Zaremba-Niedzwiedzka K."/>
            <person name="Martijn J."/>
            <person name="Lind A.E."/>
            <person name="van Eijk R."/>
            <person name="Schleper C."/>
            <person name="Guy L."/>
            <person name="Ettema T.J."/>
        </authorList>
    </citation>
    <scope>NUCLEOTIDE SEQUENCE</scope>
</reference>
<dbReference type="AlphaFoldDB" id="A0A0F9W4M9"/>
<sequence length="253" mass="27786">MSGLMPLSDVFEVTNRYHIGIEISGNYARLISQNNKGKSIARRTLATSSVLDPHALAYLLTNDILYAVDQAIAGKAKLRVRDLSGQCDGCTVRVSLTNNIIHKLPITQWLLALKRAAAFSSFKPKAPSTAELNKLTFRHFTAKGSSRVVLGLNLTLRIDSARGFRRLVARYKPEGEPIHEVYLASSLALLSTKSLKQKLLPLVSRALDDNHGTGLTFLYLDYAPGSSARQIINALPIASWLDTLLEASRFSPL</sequence>
<name>A0A0F9W4M9_9ZZZZ</name>